<dbReference type="PANTHER" id="PTHR12011">
    <property type="entry name" value="ADHESION G-PROTEIN COUPLED RECEPTOR"/>
    <property type="match status" value="1"/>
</dbReference>
<dbReference type="Pfam" id="PF00002">
    <property type="entry name" value="7tm_2"/>
    <property type="match status" value="1"/>
</dbReference>
<gene>
    <name evidence="7" type="ORF">CVLEPA_LOCUS14049</name>
</gene>
<dbReference type="EMBL" id="CAWYQH010000096">
    <property type="protein sequence ID" value="CAK8682924.1"/>
    <property type="molecule type" value="Genomic_DNA"/>
</dbReference>
<feature type="domain" description="G-protein coupled receptors family 2 profile 2" evidence="6">
    <location>
        <begin position="1"/>
        <end position="211"/>
    </location>
</feature>
<proteinExistence type="predicted"/>
<dbReference type="Gene3D" id="1.20.1070.10">
    <property type="entry name" value="Rhodopsin 7-helix transmembrane proteins"/>
    <property type="match status" value="1"/>
</dbReference>
<accession>A0ABP0FWL3</accession>
<organism evidence="7 8">
    <name type="scientific">Clavelina lepadiformis</name>
    <name type="common">Light-bulb sea squirt</name>
    <name type="synonym">Ascidia lepadiformis</name>
    <dbReference type="NCBI Taxonomy" id="159417"/>
    <lineage>
        <taxon>Eukaryota</taxon>
        <taxon>Metazoa</taxon>
        <taxon>Chordata</taxon>
        <taxon>Tunicata</taxon>
        <taxon>Ascidiacea</taxon>
        <taxon>Aplousobranchia</taxon>
        <taxon>Clavelinidae</taxon>
        <taxon>Clavelina</taxon>
    </lineage>
</organism>
<feature type="transmembrane region" description="Helical" evidence="5">
    <location>
        <begin position="99"/>
        <end position="124"/>
    </location>
</feature>
<keyword evidence="2 5" id="KW-0812">Transmembrane</keyword>
<reference evidence="7 8" key="1">
    <citation type="submission" date="2024-02" db="EMBL/GenBank/DDBJ databases">
        <authorList>
            <person name="Daric V."/>
            <person name="Darras S."/>
        </authorList>
    </citation>
    <scope>NUCLEOTIDE SEQUENCE [LARGE SCALE GENOMIC DNA]</scope>
</reference>
<dbReference type="InterPro" id="IPR000832">
    <property type="entry name" value="GPCR_2_secretin-like"/>
</dbReference>
<evidence type="ECO:0000259" key="6">
    <source>
        <dbReference type="PROSITE" id="PS50261"/>
    </source>
</evidence>
<evidence type="ECO:0000256" key="2">
    <source>
        <dbReference type="ARBA" id="ARBA00022692"/>
    </source>
</evidence>
<name>A0ABP0FWL3_CLALP</name>
<keyword evidence="4 5" id="KW-0472">Membrane</keyword>
<dbReference type="PRINTS" id="PR00249">
    <property type="entry name" value="GPCRSECRETIN"/>
</dbReference>
<dbReference type="PROSITE" id="PS50261">
    <property type="entry name" value="G_PROTEIN_RECEP_F2_4"/>
    <property type="match status" value="1"/>
</dbReference>
<comment type="caution">
    <text evidence="7">The sequence shown here is derived from an EMBL/GenBank/DDBJ whole genome shotgun (WGS) entry which is preliminary data.</text>
</comment>
<evidence type="ECO:0000313" key="8">
    <source>
        <dbReference type="Proteomes" id="UP001642483"/>
    </source>
</evidence>
<sequence length="251" mass="28733">MWMLAEGLRLFMKTSDHVLSYNTIQSRQIAIVNHLIGWGIPALFTSISSIVGLALDVYMKPCYLFVEEEEYRNSAMYEPKYETWVPKYDICWLDPGTEIFWVGVVIPVLTALFLNVIIAIKVTVSITKIKKRTMKLTLPCEKKKQSNSNVNSLLTTLRTMVMLLTVLGTSWVLGFLTGIQNHEASVIMMYTNVVVNGLQGVFVYILYCRFNPGLRRKIYHHENQSTYRLRKRTTSSISSASTISFDVTRSH</sequence>
<feature type="transmembrane region" description="Helical" evidence="5">
    <location>
        <begin position="187"/>
        <end position="207"/>
    </location>
</feature>
<dbReference type="PANTHER" id="PTHR12011:SF347">
    <property type="entry name" value="FI21270P1-RELATED"/>
    <property type="match status" value="1"/>
</dbReference>
<evidence type="ECO:0000256" key="5">
    <source>
        <dbReference type="SAM" id="Phobius"/>
    </source>
</evidence>
<keyword evidence="3 5" id="KW-1133">Transmembrane helix</keyword>
<keyword evidence="8" id="KW-1185">Reference proteome</keyword>
<comment type="subcellular location">
    <subcellularLocation>
        <location evidence="1">Membrane</location>
        <topology evidence="1">Multi-pass membrane protein</topology>
    </subcellularLocation>
</comment>
<protein>
    <recommendedName>
        <fullName evidence="6">G-protein coupled receptors family 2 profile 2 domain-containing protein</fullName>
    </recommendedName>
</protein>
<evidence type="ECO:0000313" key="7">
    <source>
        <dbReference type="EMBL" id="CAK8682924.1"/>
    </source>
</evidence>
<evidence type="ECO:0000256" key="4">
    <source>
        <dbReference type="ARBA" id="ARBA00023136"/>
    </source>
</evidence>
<dbReference type="InterPro" id="IPR017981">
    <property type="entry name" value="GPCR_2-like_7TM"/>
</dbReference>
<feature type="transmembrane region" description="Helical" evidence="5">
    <location>
        <begin position="35"/>
        <end position="55"/>
    </location>
</feature>
<feature type="transmembrane region" description="Helical" evidence="5">
    <location>
        <begin position="152"/>
        <end position="175"/>
    </location>
</feature>
<dbReference type="Proteomes" id="UP001642483">
    <property type="component" value="Unassembled WGS sequence"/>
</dbReference>
<evidence type="ECO:0000256" key="1">
    <source>
        <dbReference type="ARBA" id="ARBA00004141"/>
    </source>
</evidence>
<evidence type="ECO:0000256" key="3">
    <source>
        <dbReference type="ARBA" id="ARBA00022989"/>
    </source>
</evidence>
<dbReference type="SUPFAM" id="SSF81321">
    <property type="entry name" value="Family A G protein-coupled receptor-like"/>
    <property type="match status" value="1"/>
</dbReference>